<proteinExistence type="predicted"/>
<accession>A0A2S0UK16</accession>
<dbReference type="Pfam" id="PF10002">
    <property type="entry name" value="DUF2243"/>
    <property type="match status" value="1"/>
</dbReference>
<keyword evidence="2" id="KW-1185">Reference proteome</keyword>
<evidence type="ECO:0000313" key="2">
    <source>
        <dbReference type="Proteomes" id="UP000244496"/>
    </source>
</evidence>
<organism evidence="1 2">
    <name type="scientific">Paragemmobacter aquarius</name>
    <dbReference type="NCBI Taxonomy" id="2169400"/>
    <lineage>
        <taxon>Bacteria</taxon>
        <taxon>Pseudomonadati</taxon>
        <taxon>Pseudomonadota</taxon>
        <taxon>Alphaproteobacteria</taxon>
        <taxon>Rhodobacterales</taxon>
        <taxon>Paracoccaceae</taxon>
        <taxon>Paragemmobacter</taxon>
    </lineage>
</organism>
<reference evidence="1 2" key="1">
    <citation type="submission" date="2018-04" db="EMBL/GenBank/DDBJ databases">
        <title>Genome sequencing of Gemmobacter.</title>
        <authorList>
            <person name="Yi H."/>
            <person name="Baek M.-G."/>
        </authorList>
    </citation>
    <scope>NUCLEOTIDE SEQUENCE [LARGE SCALE GENOMIC DNA]</scope>
    <source>
        <strain evidence="1 2">HYN0069</strain>
    </source>
</reference>
<gene>
    <name evidence="1" type="ORF">HYN69_06205</name>
</gene>
<dbReference type="InterPro" id="IPR018719">
    <property type="entry name" value="DUF2243_membrane"/>
</dbReference>
<dbReference type="KEGG" id="geh:HYN69_06205"/>
<name>A0A2S0UK16_9RHOB</name>
<dbReference type="Proteomes" id="UP000244496">
    <property type="component" value="Chromosome"/>
</dbReference>
<dbReference type="OrthoDB" id="5190099at2"/>
<dbReference type="EMBL" id="CP028918">
    <property type="protein sequence ID" value="AWB48164.1"/>
    <property type="molecule type" value="Genomic_DNA"/>
</dbReference>
<evidence type="ECO:0008006" key="3">
    <source>
        <dbReference type="Google" id="ProtNLM"/>
    </source>
</evidence>
<sequence>MIRARTTTARIHPRCVAGMALIGFGARNIADALIVHWLMGLHRIRPTAEVPILWDIGWLAAFGLHPLLVASRCATPPPPTRRIPARPAKPSD</sequence>
<evidence type="ECO:0000313" key="1">
    <source>
        <dbReference type="EMBL" id="AWB48164.1"/>
    </source>
</evidence>
<protein>
    <recommendedName>
        <fullName evidence="3">DUF2243 domain-containing protein</fullName>
    </recommendedName>
</protein>
<dbReference type="AlphaFoldDB" id="A0A2S0UK16"/>